<accession>A0ABV6ASG9</accession>
<evidence type="ECO:0000313" key="1">
    <source>
        <dbReference type="EMBL" id="MFB9990451.1"/>
    </source>
</evidence>
<dbReference type="RefSeq" id="WP_380004378.1">
    <property type="nucleotide sequence ID" value="NZ_JBHLYR010000003.1"/>
</dbReference>
<keyword evidence="2" id="KW-1185">Reference proteome</keyword>
<dbReference type="EMBL" id="JBHLYR010000003">
    <property type="protein sequence ID" value="MFB9990451.1"/>
    <property type="molecule type" value="Genomic_DNA"/>
</dbReference>
<sequence length="86" mass="9696">MTRSVLLPQPDDLLEAERTAIRKKLWFLTSQHLPVLPSRHADRATLRVSVVEMTPEQHGVLTLLSHLHAQSLSSLSGQERAFLDAF</sequence>
<evidence type="ECO:0000313" key="2">
    <source>
        <dbReference type="Proteomes" id="UP001589733"/>
    </source>
</evidence>
<comment type="caution">
    <text evidence="1">The sequence shown here is derived from an EMBL/GenBank/DDBJ whole genome shotgun (WGS) entry which is preliminary data.</text>
</comment>
<proteinExistence type="predicted"/>
<name>A0ABV6ASG9_9DEIO</name>
<gene>
    <name evidence="1" type="ORF">ACFFLM_00395</name>
</gene>
<reference evidence="1 2" key="1">
    <citation type="submission" date="2024-09" db="EMBL/GenBank/DDBJ databases">
        <authorList>
            <person name="Sun Q."/>
            <person name="Mori K."/>
        </authorList>
    </citation>
    <scope>NUCLEOTIDE SEQUENCE [LARGE SCALE GENOMIC DNA]</scope>
    <source>
        <strain evidence="1 2">JCM 13503</strain>
    </source>
</reference>
<organism evidence="1 2">
    <name type="scientific">Deinococcus oregonensis</name>
    <dbReference type="NCBI Taxonomy" id="1805970"/>
    <lineage>
        <taxon>Bacteria</taxon>
        <taxon>Thermotogati</taxon>
        <taxon>Deinococcota</taxon>
        <taxon>Deinococci</taxon>
        <taxon>Deinococcales</taxon>
        <taxon>Deinococcaceae</taxon>
        <taxon>Deinococcus</taxon>
    </lineage>
</organism>
<dbReference type="Proteomes" id="UP001589733">
    <property type="component" value="Unassembled WGS sequence"/>
</dbReference>
<protein>
    <submittedName>
        <fullName evidence="1">Uncharacterized protein</fullName>
    </submittedName>
</protein>